<evidence type="ECO:0000313" key="2">
    <source>
        <dbReference type="EMBL" id="KAK6588774.1"/>
    </source>
</evidence>
<keyword evidence="1" id="KW-0732">Signal</keyword>
<sequence>MLLLTRILVTALIFVYVHGSETCPEENNIIESINERVHTKYPSIKVPPDWKYNVFVKYYSLESSIKVHCPRESDAPFGRALLRTLFRVYRKFFPDNNKVAKIKLSFQHPTDVYITADELSKQGYLNALHSLVQDLPASGVSCEITTLKTPVSLKPNISMVSPSSLSETNAFAFPVYVFYSNDREKLEQEGMVNLLFQLGFNVIHLFGNPSSIGDVSSSSLKVPELLSPKIDSIVNKSPYLNELDDSGSLKEAKKN</sequence>
<gene>
    <name evidence="2" type="ORF">RS030_2220</name>
</gene>
<protein>
    <recommendedName>
        <fullName evidence="4">Signal peptide-containing protein</fullName>
    </recommendedName>
</protein>
<proteinExistence type="predicted"/>
<accession>A0AAV9XWU8</accession>
<dbReference type="EMBL" id="JAWDEY010000022">
    <property type="protein sequence ID" value="KAK6588774.1"/>
    <property type="molecule type" value="Genomic_DNA"/>
</dbReference>
<keyword evidence="3" id="KW-1185">Reference proteome</keyword>
<feature type="signal peptide" evidence="1">
    <location>
        <begin position="1"/>
        <end position="19"/>
    </location>
</feature>
<reference evidence="2 3" key="1">
    <citation type="submission" date="2023-10" db="EMBL/GenBank/DDBJ databases">
        <title>Comparative genomics analysis reveals potential genetic determinants of host preference in Cryptosporidium xiaoi.</title>
        <authorList>
            <person name="Xiao L."/>
            <person name="Li J."/>
        </authorList>
    </citation>
    <scope>NUCLEOTIDE SEQUENCE [LARGE SCALE GENOMIC DNA]</scope>
    <source>
        <strain evidence="2 3">52996</strain>
    </source>
</reference>
<name>A0AAV9XWU8_9CRYT</name>
<evidence type="ECO:0000256" key="1">
    <source>
        <dbReference type="SAM" id="SignalP"/>
    </source>
</evidence>
<feature type="chain" id="PRO_5043407213" description="Signal peptide-containing protein" evidence="1">
    <location>
        <begin position="20"/>
        <end position="255"/>
    </location>
</feature>
<comment type="caution">
    <text evidence="2">The sequence shown here is derived from an EMBL/GenBank/DDBJ whole genome shotgun (WGS) entry which is preliminary data.</text>
</comment>
<dbReference type="Proteomes" id="UP001311799">
    <property type="component" value="Unassembled WGS sequence"/>
</dbReference>
<organism evidence="2 3">
    <name type="scientific">Cryptosporidium xiaoi</name>
    <dbReference type="NCBI Taxonomy" id="659607"/>
    <lineage>
        <taxon>Eukaryota</taxon>
        <taxon>Sar</taxon>
        <taxon>Alveolata</taxon>
        <taxon>Apicomplexa</taxon>
        <taxon>Conoidasida</taxon>
        <taxon>Coccidia</taxon>
        <taxon>Eucoccidiorida</taxon>
        <taxon>Eimeriorina</taxon>
        <taxon>Cryptosporidiidae</taxon>
        <taxon>Cryptosporidium</taxon>
    </lineage>
</organism>
<evidence type="ECO:0000313" key="3">
    <source>
        <dbReference type="Proteomes" id="UP001311799"/>
    </source>
</evidence>
<dbReference type="AlphaFoldDB" id="A0AAV9XWU8"/>
<evidence type="ECO:0008006" key="4">
    <source>
        <dbReference type="Google" id="ProtNLM"/>
    </source>
</evidence>